<proteinExistence type="predicted"/>
<evidence type="ECO:0000313" key="2">
    <source>
        <dbReference type="EMBL" id="OLZ39858.1"/>
    </source>
</evidence>
<accession>A0A1S8ASJ4</accession>
<dbReference type="Proteomes" id="UP000189370">
    <property type="component" value="Unassembled WGS sequence"/>
</dbReference>
<keyword evidence="1" id="KW-0472">Membrane</keyword>
<keyword evidence="1" id="KW-0812">Transmembrane</keyword>
<keyword evidence="3" id="KW-1185">Reference proteome</keyword>
<comment type="caution">
    <text evidence="2">The sequence shown here is derived from an EMBL/GenBank/DDBJ whole genome shotgun (WGS) entry which is preliminary data.</text>
</comment>
<reference evidence="3" key="1">
    <citation type="submission" date="2016-04" db="EMBL/GenBank/DDBJ databases">
        <authorList>
            <person name="Chen S.-C."/>
            <person name="Lai M.-C."/>
        </authorList>
    </citation>
    <scope>NUCLEOTIDE SEQUENCE [LARGE SCALE GENOMIC DNA]</scope>
    <source>
        <strain evidence="3">AB14</strain>
    </source>
</reference>
<dbReference type="AlphaFoldDB" id="A0A1S8ASJ4"/>
<dbReference type="STRING" id="301967.A6E15_02155"/>
<protein>
    <submittedName>
        <fullName evidence="2">Uncharacterized protein</fullName>
    </submittedName>
</protein>
<sequence length="84" mass="9477">MSDERPTVFESLTASLRGTRPRDWVIALGFAIAAILPMGVVFYPLFTEVRAVYENGHYATLGFAFVGSVLVYEWYMRTVLRIGL</sequence>
<evidence type="ECO:0000256" key="1">
    <source>
        <dbReference type="SAM" id="Phobius"/>
    </source>
</evidence>
<dbReference type="RefSeq" id="WP_076143214.1">
    <property type="nucleotide sequence ID" value="NZ_LWLN01000001.1"/>
</dbReference>
<name>A0A1S8ASJ4_9EURY</name>
<gene>
    <name evidence="2" type="ORF">A6E15_02155</name>
</gene>
<organism evidence="2 3">
    <name type="scientific">Natrinema saccharevitans</name>
    <dbReference type="NCBI Taxonomy" id="301967"/>
    <lineage>
        <taxon>Archaea</taxon>
        <taxon>Methanobacteriati</taxon>
        <taxon>Methanobacteriota</taxon>
        <taxon>Stenosarchaea group</taxon>
        <taxon>Halobacteria</taxon>
        <taxon>Halobacteriales</taxon>
        <taxon>Natrialbaceae</taxon>
        <taxon>Natrinema</taxon>
    </lineage>
</organism>
<keyword evidence="1" id="KW-1133">Transmembrane helix</keyword>
<dbReference type="EMBL" id="LWLN01000001">
    <property type="protein sequence ID" value="OLZ39858.1"/>
    <property type="molecule type" value="Genomic_DNA"/>
</dbReference>
<feature type="transmembrane region" description="Helical" evidence="1">
    <location>
        <begin position="24"/>
        <end position="46"/>
    </location>
</feature>
<evidence type="ECO:0000313" key="3">
    <source>
        <dbReference type="Proteomes" id="UP000189370"/>
    </source>
</evidence>
<feature type="transmembrane region" description="Helical" evidence="1">
    <location>
        <begin position="58"/>
        <end position="75"/>
    </location>
</feature>